<name>A0AAJ1BJB8_9GAMM</name>
<sequence length="240" mass="26252">MLIFAHRGASGYAPENTLKAMELALSMGAEAIELDVHCVEGELVVFHDRHLAGKSNGKGLIHRQTLASLSNVTVRGEAIPTLWQVLELVRGRCIVNIELKGVGTAAPLVKLYPRILCELGFTSAQLIISSFHHPMLAEFKAQLPEARVAPLLGSLPLDGAMIATRLDAYSLHLDVSFISQQIVDDAHQRGVLVYVYTVDDADDLRALRAMGVDGAFCNFPDQAKDALSEPDQCDYRGWFE</sequence>
<dbReference type="AlphaFoldDB" id="A0AAJ1BJB8"/>
<evidence type="ECO:0000313" key="2">
    <source>
        <dbReference type="EMBL" id="MCH4295726.1"/>
    </source>
</evidence>
<dbReference type="RefSeq" id="WP_240591882.1">
    <property type="nucleotide sequence ID" value="NZ_JAKUDL010000006.1"/>
</dbReference>
<dbReference type="PANTHER" id="PTHR46211:SF1">
    <property type="entry name" value="GLYCEROPHOSPHODIESTER PHOSPHODIESTERASE, CYTOPLASMIC"/>
    <property type="match status" value="1"/>
</dbReference>
<dbReference type="InterPro" id="IPR030395">
    <property type="entry name" value="GP_PDE_dom"/>
</dbReference>
<evidence type="ECO:0000313" key="3">
    <source>
        <dbReference type="Proteomes" id="UP001297581"/>
    </source>
</evidence>
<dbReference type="SUPFAM" id="SSF51695">
    <property type="entry name" value="PLC-like phosphodiesterases"/>
    <property type="match status" value="1"/>
</dbReference>
<protein>
    <submittedName>
        <fullName evidence="2">Glycerophosphodiester phosphodiesterase</fullName>
    </submittedName>
</protein>
<dbReference type="GO" id="GO:0006629">
    <property type="term" value="P:lipid metabolic process"/>
    <property type="evidence" value="ECO:0007669"/>
    <property type="project" value="InterPro"/>
</dbReference>
<feature type="domain" description="GP-PDE" evidence="1">
    <location>
        <begin position="1"/>
        <end position="227"/>
    </location>
</feature>
<evidence type="ECO:0000259" key="1">
    <source>
        <dbReference type="PROSITE" id="PS51704"/>
    </source>
</evidence>
<dbReference type="Gene3D" id="3.20.20.190">
    <property type="entry name" value="Phosphatidylinositol (PI) phosphodiesterase"/>
    <property type="match status" value="1"/>
</dbReference>
<dbReference type="CDD" id="cd08556">
    <property type="entry name" value="GDPD"/>
    <property type="match status" value="1"/>
</dbReference>
<keyword evidence="3" id="KW-1185">Reference proteome</keyword>
<comment type="caution">
    <text evidence="2">The sequence shown here is derived from an EMBL/GenBank/DDBJ whole genome shotgun (WGS) entry which is preliminary data.</text>
</comment>
<proteinExistence type="predicted"/>
<dbReference type="Proteomes" id="UP001297581">
    <property type="component" value="Unassembled WGS sequence"/>
</dbReference>
<organism evidence="2 3">
    <name type="scientific">Shewanella zhuhaiensis</name>
    <dbReference type="NCBI Taxonomy" id="2919576"/>
    <lineage>
        <taxon>Bacteria</taxon>
        <taxon>Pseudomonadati</taxon>
        <taxon>Pseudomonadota</taxon>
        <taxon>Gammaproteobacteria</taxon>
        <taxon>Alteromonadales</taxon>
        <taxon>Shewanellaceae</taxon>
        <taxon>Shewanella</taxon>
    </lineage>
</organism>
<gene>
    <name evidence="2" type="ORF">MJ923_15590</name>
</gene>
<accession>A0AAJ1BJB8</accession>
<dbReference type="PROSITE" id="PS51704">
    <property type="entry name" value="GP_PDE"/>
    <property type="match status" value="1"/>
</dbReference>
<dbReference type="InterPro" id="IPR017946">
    <property type="entry name" value="PLC-like_Pdiesterase_TIM-brl"/>
</dbReference>
<dbReference type="PANTHER" id="PTHR46211">
    <property type="entry name" value="GLYCEROPHOSPHORYL DIESTER PHOSPHODIESTERASE"/>
    <property type="match status" value="1"/>
</dbReference>
<dbReference type="Pfam" id="PF03009">
    <property type="entry name" value="GDPD"/>
    <property type="match status" value="1"/>
</dbReference>
<reference evidence="2 3" key="1">
    <citation type="submission" date="2022-02" db="EMBL/GenBank/DDBJ databases">
        <title>The genome sequence of Shewanella sp. 3B26.</title>
        <authorList>
            <person name="Du J."/>
        </authorList>
    </citation>
    <scope>NUCLEOTIDE SEQUENCE [LARGE SCALE GENOMIC DNA]</scope>
    <source>
        <strain evidence="2 3">3B26</strain>
    </source>
</reference>
<dbReference type="GO" id="GO:0008081">
    <property type="term" value="F:phosphoric diester hydrolase activity"/>
    <property type="evidence" value="ECO:0007669"/>
    <property type="project" value="InterPro"/>
</dbReference>
<dbReference type="EMBL" id="JAKUDL010000006">
    <property type="protein sequence ID" value="MCH4295726.1"/>
    <property type="molecule type" value="Genomic_DNA"/>
</dbReference>